<protein>
    <submittedName>
        <fullName evidence="1">Uncharacterized protein</fullName>
    </submittedName>
</protein>
<organism evidence="1">
    <name type="scientific">Amphimedon queenslandica</name>
    <name type="common">Sponge</name>
    <dbReference type="NCBI Taxonomy" id="400682"/>
    <lineage>
        <taxon>Eukaryota</taxon>
        <taxon>Metazoa</taxon>
        <taxon>Porifera</taxon>
        <taxon>Demospongiae</taxon>
        <taxon>Heteroscleromorpha</taxon>
        <taxon>Haplosclerida</taxon>
        <taxon>Niphatidae</taxon>
        <taxon>Amphimedon</taxon>
    </lineage>
</organism>
<dbReference type="AlphaFoldDB" id="A0A1X7VJW5"/>
<dbReference type="InParanoid" id="A0A1X7VJW5"/>
<reference evidence="1" key="1">
    <citation type="submission" date="2017-05" db="UniProtKB">
        <authorList>
            <consortium name="EnsemblMetazoa"/>
        </authorList>
    </citation>
    <scope>IDENTIFICATION</scope>
</reference>
<accession>A0A1X7VJW5</accession>
<sequence length="70" mass="8153">MLKDKTNFRAGHESILTENNIIVLAWHKDYNVVLNTCELTLLAFDLFLLLCFINNDPRSDVHHIIGRMKL</sequence>
<evidence type="ECO:0000313" key="1">
    <source>
        <dbReference type="EnsemblMetazoa" id="Aqu2.1.40105_001"/>
    </source>
</evidence>
<proteinExistence type="predicted"/>
<name>A0A1X7VJW5_AMPQE</name>
<dbReference type="EnsemblMetazoa" id="Aqu2.1.40105_001">
    <property type="protein sequence ID" value="Aqu2.1.40105_001"/>
    <property type="gene ID" value="Aqu2.1.40105"/>
</dbReference>